<dbReference type="STRING" id="645990.SAMN00120144_4393"/>
<feature type="transmembrane region" description="Helical" evidence="1">
    <location>
        <begin position="20"/>
        <end position="40"/>
    </location>
</feature>
<evidence type="ECO:0008006" key="4">
    <source>
        <dbReference type="Google" id="ProtNLM"/>
    </source>
</evidence>
<feature type="transmembrane region" description="Helical" evidence="1">
    <location>
        <begin position="189"/>
        <end position="207"/>
    </location>
</feature>
<accession>A0A1W1UGK6</accession>
<feature type="transmembrane region" description="Helical" evidence="1">
    <location>
        <begin position="107"/>
        <end position="128"/>
    </location>
</feature>
<feature type="transmembrane region" description="Helical" evidence="1">
    <location>
        <begin position="52"/>
        <end position="75"/>
    </location>
</feature>
<organism evidence="2 3">
    <name type="scientific">Hymenobacter roseosalivarius DSM 11622</name>
    <dbReference type="NCBI Taxonomy" id="645990"/>
    <lineage>
        <taxon>Bacteria</taxon>
        <taxon>Pseudomonadati</taxon>
        <taxon>Bacteroidota</taxon>
        <taxon>Cytophagia</taxon>
        <taxon>Cytophagales</taxon>
        <taxon>Hymenobacteraceae</taxon>
        <taxon>Hymenobacter</taxon>
    </lineage>
</organism>
<keyword evidence="3" id="KW-1185">Reference proteome</keyword>
<dbReference type="Proteomes" id="UP000192266">
    <property type="component" value="Unassembled WGS sequence"/>
</dbReference>
<evidence type="ECO:0000313" key="2">
    <source>
        <dbReference type="EMBL" id="SMB79904.1"/>
    </source>
</evidence>
<reference evidence="2 3" key="1">
    <citation type="submission" date="2017-04" db="EMBL/GenBank/DDBJ databases">
        <authorList>
            <person name="Afonso C.L."/>
            <person name="Miller P.J."/>
            <person name="Scott M.A."/>
            <person name="Spackman E."/>
            <person name="Goraichik I."/>
            <person name="Dimitrov K.M."/>
            <person name="Suarez D.L."/>
            <person name="Swayne D.E."/>
        </authorList>
    </citation>
    <scope>NUCLEOTIDE SEQUENCE [LARGE SCALE GENOMIC DNA]</scope>
    <source>
        <strain evidence="2 3">DSM 11622</strain>
    </source>
</reference>
<dbReference type="EMBL" id="FWWW01000015">
    <property type="protein sequence ID" value="SMB79904.1"/>
    <property type="molecule type" value="Genomic_DNA"/>
</dbReference>
<keyword evidence="1" id="KW-0812">Transmembrane</keyword>
<gene>
    <name evidence="2" type="ORF">SAMN00120144_4393</name>
</gene>
<dbReference type="InterPro" id="IPR025238">
    <property type="entry name" value="DUF4184"/>
</dbReference>
<protein>
    <recommendedName>
        <fullName evidence="4">DUF4184 domain-containing protein</fullName>
    </recommendedName>
</protein>
<feature type="transmembrane region" description="Helical" evidence="1">
    <location>
        <begin position="158"/>
        <end position="177"/>
    </location>
</feature>
<proteinExistence type="predicted"/>
<dbReference type="AlphaFoldDB" id="A0A1W1UGK6"/>
<dbReference type="Pfam" id="PF13803">
    <property type="entry name" value="DUF4184"/>
    <property type="match status" value="1"/>
</dbReference>
<feature type="non-terminal residue" evidence="2">
    <location>
        <position position="208"/>
    </location>
</feature>
<keyword evidence="1" id="KW-1133">Transmembrane helix</keyword>
<dbReference type="RefSeq" id="WP_234996880.1">
    <property type="nucleotide sequence ID" value="NZ_FWWW01000015.1"/>
</dbReference>
<name>A0A1W1UGK6_9BACT</name>
<evidence type="ECO:0000256" key="1">
    <source>
        <dbReference type="SAM" id="Phobius"/>
    </source>
</evidence>
<sequence length="208" mass="23614">MPFTFSHPALVLPLLRKSSKWLSASGLLAGSIVPDFEYFLRMRKGLSYYSHTWPGLLWFDLPFAVVLTLLFHQVVRAPLFAHLPTPLQARFAHLAPLNWMHELRNRWPIVLLSILIGTLTHFGWDWFVHRCGDHLYAHQNGSSAFHGWQSHSKLYKQLHVAHSLVGLAAVALVMYRMPVSSTPPNSGRSIVGFWLLVLLLTAAFASLR</sequence>
<evidence type="ECO:0000313" key="3">
    <source>
        <dbReference type="Proteomes" id="UP000192266"/>
    </source>
</evidence>
<keyword evidence="1" id="KW-0472">Membrane</keyword>